<evidence type="ECO:0000313" key="3">
    <source>
        <dbReference type="Proteomes" id="UP000315377"/>
    </source>
</evidence>
<protein>
    <submittedName>
        <fullName evidence="2">Serine protease</fullName>
    </submittedName>
</protein>
<accession>A0AAP9J3A0</accession>
<reference evidence="2 3" key="1">
    <citation type="submission" date="2019-07" db="EMBL/GenBank/DDBJ databases">
        <title>Paenibacillus thiaminolyticus NRRL B-4156.</title>
        <authorList>
            <person name="Hehnly C."/>
            <person name="Zhang L."/>
        </authorList>
    </citation>
    <scope>NUCLEOTIDE SEQUENCE [LARGE SCALE GENOMIC DNA]</scope>
    <source>
        <strain evidence="2 3">NRRL B-4156</strain>
    </source>
</reference>
<evidence type="ECO:0000313" key="2">
    <source>
        <dbReference type="EMBL" id="QDM44738.1"/>
    </source>
</evidence>
<organism evidence="2 3">
    <name type="scientific">Paenibacillus thiaminolyticus</name>
    <name type="common">Bacillus thiaminolyticus</name>
    <dbReference type="NCBI Taxonomy" id="49283"/>
    <lineage>
        <taxon>Bacteria</taxon>
        <taxon>Bacillati</taxon>
        <taxon>Bacillota</taxon>
        <taxon>Bacilli</taxon>
        <taxon>Bacillales</taxon>
        <taxon>Paenibacillaceae</taxon>
        <taxon>Paenibacillus</taxon>
    </lineage>
</organism>
<sequence>MNRYFKLAEDGRIEGRAVPVGLSNSLFQLPENGKTEGDSSSLSFPIREQEHVEYVDFLERPLPLVSDTFKQLLEKYMPDMHWNLVMLTDVRRVHQEVYWNACPPRTRCLSTRSEYFKDGALKRLVLEGNKTYEPFFQVDGVRETIWIVNLAVAESMLRRDFYGIRLEEVERD</sequence>
<dbReference type="GO" id="GO:0008233">
    <property type="term" value="F:peptidase activity"/>
    <property type="evidence" value="ECO:0007669"/>
    <property type="project" value="UniProtKB-KW"/>
</dbReference>
<keyword evidence="2" id="KW-0645">Protease</keyword>
<dbReference type="EMBL" id="JAMDMM010000035">
    <property type="protein sequence ID" value="MCY9609127.1"/>
    <property type="molecule type" value="Genomic_DNA"/>
</dbReference>
<keyword evidence="4" id="KW-1185">Reference proteome</keyword>
<dbReference type="EMBL" id="CP041405">
    <property type="protein sequence ID" value="QDM44738.1"/>
    <property type="molecule type" value="Genomic_DNA"/>
</dbReference>
<dbReference type="GeneID" id="76997389"/>
<gene>
    <name evidence="2" type="ORF">FLT43_15610</name>
    <name evidence="1" type="ORF">M5W83_18445</name>
</gene>
<evidence type="ECO:0000313" key="4">
    <source>
        <dbReference type="Proteomes" id="UP001209276"/>
    </source>
</evidence>
<dbReference type="Proteomes" id="UP001209276">
    <property type="component" value="Unassembled WGS sequence"/>
</dbReference>
<reference evidence="1 4" key="2">
    <citation type="submission" date="2022-05" db="EMBL/GenBank/DDBJ databases">
        <title>Genome Sequencing of Bee-Associated Microbes.</title>
        <authorList>
            <person name="Dunlap C."/>
        </authorList>
    </citation>
    <scope>NUCLEOTIDE SEQUENCE [LARGE SCALE GENOMIC DNA]</scope>
    <source>
        <strain evidence="1 4">NRRL B-14613</strain>
    </source>
</reference>
<proteinExistence type="predicted"/>
<name>A0AAP9J3A0_PANTH</name>
<dbReference type="Proteomes" id="UP000315377">
    <property type="component" value="Chromosome"/>
</dbReference>
<keyword evidence="2" id="KW-0378">Hydrolase</keyword>
<evidence type="ECO:0000313" key="1">
    <source>
        <dbReference type="EMBL" id="MCY9609127.1"/>
    </source>
</evidence>
<dbReference type="GO" id="GO:0006508">
    <property type="term" value="P:proteolysis"/>
    <property type="evidence" value="ECO:0007669"/>
    <property type="project" value="UniProtKB-KW"/>
</dbReference>
<dbReference type="AlphaFoldDB" id="A0AAP9J3A0"/>
<dbReference type="RefSeq" id="WP_087444286.1">
    <property type="nucleotide sequence ID" value="NZ_CABMNB010000045.1"/>
</dbReference>